<evidence type="ECO:0000256" key="8">
    <source>
        <dbReference type="SAM" id="SignalP"/>
    </source>
</evidence>
<dbReference type="InterPro" id="IPR009056">
    <property type="entry name" value="Cyt_c-like_dom"/>
</dbReference>
<keyword evidence="8" id="KW-0732">Signal</keyword>
<evidence type="ECO:0000256" key="2">
    <source>
        <dbReference type="ARBA" id="ARBA00022617"/>
    </source>
</evidence>
<evidence type="ECO:0000256" key="6">
    <source>
        <dbReference type="PROSITE-ProRule" id="PRU00433"/>
    </source>
</evidence>
<feature type="compositionally biased region" description="Basic residues" evidence="7">
    <location>
        <begin position="259"/>
        <end position="278"/>
    </location>
</feature>
<accession>A0A108U9D9</accession>
<feature type="region of interest" description="Disordered" evidence="7">
    <location>
        <begin position="250"/>
        <end position="333"/>
    </location>
</feature>
<dbReference type="PROSITE" id="PS51007">
    <property type="entry name" value="CYTC"/>
    <property type="match status" value="2"/>
</dbReference>
<keyword evidence="1" id="KW-0813">Transport</keyword>
<protein>
    <submittedName>
        <fullName evidence="10">Cytochrome c2</fullName>
    </submittedName>
</protein>
<feature type="domain" description="Cytochrome c" evidence="9">
    <location>
        <begin position="50"/>
        <end position="131"/>
    </location>
</feature>
<gene>
    <name evidence="10" type="ORF">AZ78_2525</name>
</gene>
<dbReference type="Gene3D" id="1.10.760.10">
    <property type="entry name" value="Cytochrome c-like domain"/>
    <property type="match status" value="2"/>
</dbReference>
<feature type="signal peptide" evidence="8">
    <location>
        <begin position="1"/>
        <end position="23"/>
    </location>
</feature>
<evidence type="ECO:0000256" key="1">
    <source>
        <dbReference type="ARBA" id="ARBA00022448"/>
    </source>
</evidence>
<reference evidence="10 11" key="1">
    <citation type="journal article" date="2014" name="Genome Announc.">
        <title>Draft Genome Sequence of Lysobacter capsici AZ78, a Bacterium Antagonistic to Plant-Pathogenic Oomycetes.</title>
        <authorList>
            <person name="Puopolo G."/>
            <person name="Sonego P."/>
            <person name="Engelen K."/>
            <person name="Pertot I."/>
        </authorList>
    </citation>
    <scope>NUCLEOTIDE SEQUENCE [LARGE SCALE GENOMIC DNA]</scope>
    <source>
        <strain evidence="10 11">AZ78</strain>
    </source>
</reference>
<feature type="compositionally biased region" description="Basic residues" evidence="7">
    <location>
        <begin position="322"/>
        <end position="333"/>
    </location>
</feature>
<dbReference type="PANTHER" id="PTHR33751:SF9">
    <property type="entry name" value="CYTOCHROME C4"/>
    <property type="match status" value="1"/>
</dbReference>
<dbReference type="GO" id="GO:0020037">
    <property type="term" value="F:heme binding"/>
    <property type="evidence" value="ECO:0007669"/>
    <property type="project" value="InterPro"/>
</dbReference>
<evidence type="ECO:0000256" key="5">
    <source>
        <dbReference type="ARBA" id="ARBA00023004"/>
    </source>
</evidence>
<dbReference type="InterPro" id="IPR050597">
    <property type="entry name" value="Cytochrome_c_Oxidase_Subunit"/>
</dbReference>
<proteinExistence type="predicted"/>
<sequence length="333" mass="35686">MSQARVLSLVGLAAFAVAAVAFAQTTVTPIPDKEPVQTAPLNGGPKATWGDVKAGATKAGTCAACHGLDGNPTDPQYPRLAGQSERYIAHQIALFKTGERNTGMAAAMKPFADALSEQDARDLGAYFATQKSGAGVADDTVVASGPNKDKKFYQIGEDLFRSGDKARGIPACMACHGPGGAGNPGPAYPHVAGQQAAYSKRRLEEYRAGTTTQKDPHLFNIMASVAKSLTDEEIGSLSSYLQGLHERADDVAAADARRPSRRPRPHRLRRPPRLRPPRPPRPPPPRPRRPSPSRADRPRQGNTPTPAWQQAGVFVAATGRGGKLRRRSQRWLR</sequence>
<keyword evidence="3 6" id="KW-0479">Metal-binding</keyword>
<dbReference type="Proteomes" id="UP000023435">
    <property type="component" value="Unassembled WGS sequence"/>
</dbReference>
<dbReference type="InterPro" id="IPR036909">
    <property type="entry name" value="Cyt_c-like_dom_sf"/>
</dbReference>
<feature type="chain" id="PRO_5007131729" evidence="8">
    <location>
        <begin position="24"/>
        <end position="333"/>
    </location>
</feature>
<dbReference type="AlphaFoldDB" id="A0A108U9D9"/>
<keyword evidence="11" id="KW-1185">Reference proteome</keyword>
<keyword evidence="5 6" id="KW-0408">Iron</keyword>
<evidence type="ECO:0000256" key="3">
    <source>
        <dbReference type="ARBA" id="ARBA00022723"/>
    </source>
</evidence>
<evidence type="ECO:0000256" key="7">
    <source>
        <dbReference type="SAM" id="MobiDB-lite"/>
    </source>
</evidence>
<dbReference type="PANTHER" id="PTHR33751">
    <property type="entry name" value="CBB3-TYPE CYTOCHROME C OXIDASE SUBUNIT FIXP"/>
    <property type="match status" value="1"/>
</dbReference>
<name>A0A108U9D9_9GAMM</name>
<dbReference type="SUPFAM" id="SSF46626">
    <property type="entry name" value="Cytochrome c"/>
    <property type="match status" value="2"/>
</dbReference>
<dbReference type="GO" id="GO:0046872">
    <property type="term" value="F:metal ion binding"/>
    <property type="evidence" value="ECO:0007669"/>
    <property type="project" value="UniProtKB-KW"/>
</dbReference>
<keyword evidence="2 6" id="KW-0349">Heme</keyword>
<dbReference type="GO" id="GO:0009055">
    <property type="term" value="F:electron transfer activity"/>
    <property type="evidence" value="ECO:0007669"/>
    <property type="project" value="InterPro"/>
</dbReference>
<dbReference type="Pfam" id="PF00034">
    <property type="entry name" value="Cytochrom_C"/>
    <property type="match status" value="2"/>
</dbReference>
<evidence type="ECO:0000259" key="9">
    <source>
        <dbReference type="PROSITE" id="PS51007"/>
    </source>
</evidence>
<evidence type="ECO:0000256" key="4">
    <source>
        <dbReference type="ARBA" id="ARBA00022982"/>
    </source>
</evidence>
<dbReference type="OrthoDB" id="9773456at2"/>
<keyword evidence="4" id="KW-0249">Electron transport</keyword>
<comment type="caution">
    <text evidence="10">The sequence shown here is derived from an EMBL/GenBank/DDBJ whole genome shotgun (WGS) entry which is preliminary data.</text>
</comment>
<evidence type="ECO:0000313" key="10">
    <source>
        <dbReference type="EMBL" id="KWS04975.1"/>
    </source>
</evidence>
<organism evidence="10 11">
    <name type="scientific">Lysobacter capsici AZ78</name>
    <dbReference type="NCBI Taxonomy" id="1444315"/>
    <lineage>
        <taxon>Bacteria</taxon>
        <taxon>Pseudomonadati</taxon>
        <taxon>Pseudomonadota</taxon>
        <taxon>Gammaproteobacteria</taxon>
        <taxon>Lysobacterales</taxon>
        <taxon>Lysobacteraceae</taxon>
        <taxon>Lysobacter</taxon>
    </lineage>
</organism>
<dbReference type="EMBL" id="JAJA02000001">
    <property type="protein sequence ID" value="KWS04975.1"/>
    <property type="molecule type" value="Genomic_DNA"/>
</dbReference>
<feature type="domain" description="Cytochrome c" evidence="9">
    <location>
        <begin position="151"/>
        <end position="245"/>
    </location>
</feature>
<evidence type="ECO:0000313" key="11">
    <source>
        <dbReference type="Proteomes" id="UP000023435"/>
    </source>
</evidence>